<evidence type="ECO:0000313" key="4">
    <source>
        <dbReference type="Proteomes" id="UP000597762"/>
    </source>
</evidence>
<dbReference type="Proteomes" id="UP000597762">
    <property type="component" value="Unassembled WGS sequence"/>
</dbReference>
<protein>
    <submittedName>
        <fullName evidence="3">Sperm-associated antigen 17</fullName>
    </submittedName>
</protein>
<dbReference type="GO" id="GO:1904158">
    <property type="term" value="P:axonemal central apparatus assembly"/>
    <property type="evidence" value="ECO:0007669"/>
    <property type="project" value="TreeGrafter"/>
</dbReference>
<dbReference type="PANTHER" id="PTHR21963:SF1">
    <property type="entry name" value="SPERM-ASSOCIATED ANTIGEN 17"/>
    <property type="match status" value="1"/>
</dbReference>
<comment type="caution">
    <text evidence="3">The sequence shown here is derived from an EMBL/GenBank/DDBJ whole genome shotgun (WGS) entry which is preliminary data.</text>
</comment>
<feature type="compositionally biased region" description="Polar residues" evidence="1">
    <location>
        <begin position="1513"/>
        <end position="1527"/>
    </location>
</feature>
<sequence>MSFFLSSSRLLLLFSCSFPLFPSLPFSLFFLLPPAVYLSFHHDRSLPPSFPLSSPSLTLPIHLFIPPHSHFFLLYISTPHSLSLLLPLSLPLSLSLTFPIPLFIPPILPASSPLHFENPILQILLKRNLKNWNYVEHFDSNIFQQVLRDALYTLPYCEKYYHHRSNCFYIMLYNPCNVEHWNKESWSIQLHSNVGFRNYMLHVAANIQDWIHEEEKKYDALLNSLRVQKMKEQEMAIAEAALTEQLAEKAPKDGKKTPNKKAARAQSKSPTRYESIFASDGEFIRQGSLKSLKQEEELMKLEEEEKEKKKGQKTPKKLDKSAEKEPKTSPVMGQKTNRSVKSGKEDSCTELTPMTEVADEKELPFTGYDVGNNIISLTASKYTLFPSDGAQIRIETTEYLYGYQSVKCSVLKNGHVFTVHLLNPKDLEENEHLSETKAKTSPSELNENVVPALFVGDEEEKFKKAPSYRERFSTIENVEKETDSLEQASEVFSEIVYSDFGSISAVLSDGIILSFKNKTSLTDSPKPGTPSVPSPRDTPSGHGKKKMKHFDSSETLKVSDEIKEFEPEVKMSTIEPTVPQQPTFQNLYITCPDGLKIEYFLEYSYGIEPVSPDHHRILVKQSYPFRNHGVQSCESTRNKHAYQEQHRIIVSDGTVIKKMKDGTFEVLYVDGTVAKLECVSSDKSFAEFNTASSSCVTGGKKASIPEKLPLAPIVQPDEKDLKQEKWTITYPSGQKFILTPDGKKVNLPRVLFSMKSDIKSGQTILTRDDHVILVSETTGKTIVEHEDGTRITSYYEEMTSPVQRDCGIEGMESSDEPCKKMFIMVECPSYATVKFNSKTSENLTLLANGTLINVFPDGYYSLLLAGENAGDRLYLDLDGTLTYTSPLSNNLADDTNQPETFYTFKHNAPTICETVDPDGITFKVDHKGHHEIIKESSDNNVTEKFIRVEEPPQITEYKRHAPRIFFLLPDGSGGEIHPGETIDNYLNWSKQDPACIILKDMFQDQPGIYGITLLKPYKPFPDSWLSQYELESIIPESIRLQTAINPDKIKSDSVKCPDILEIRQFTQYPLVNEEGRESIQQGLSDYIEYCFNRCSRTIESQVLDNRSEEEKKLADVLQENVKKFDLKEQLRPQLKISDVKQLYQQGITRNQTLPVIEQKQKESQNVPNIEKMQKDNLEEEMAKKALRNQEIPNYFDSMFGKAFLETQQIKTLDGKLKKLSNFPVLQTNPVKHNNIDVKTGPATHQRYMTPLSRNSYIGTYSSEIEHEYEVSHQLRPVNPSPSHATGNASPNTVRPTNPTPNLQKTEPTQERPAADSSSTPSYPGTGKNRHPDVTGKYHSQDIRLPISLVGGRPNAIPNQKFQTIEEPVRRQIRNSIMKGSTSESQWRLKMMRGMNLYPEEINFGVLREGNSYMMTVYLINTGVDSCHFKIKQPPPATGLKVIYKPGSVAAGLKRKLFLELFAIAVGADQDTGVGTIRHNLCITTETDILHLPIQATILTGFEYDRQKDENQLDPKSTSAQLISTQGKQGLIRPPKRSISKGQLRQ</sequence>
<feature type="region of interest" description="Disordered" evidence="1">
    <location>
        <begin position="1508"/>
        <end position="1545"/>
    </location>
</feature>
<keyword evidence="2" id="KW-0472">Membrane</keyword>
<dbReference type="OrthoDB" id="10257153at2759"/>
<dbReference type="EMBL" id="CAHIKZ030000726">
    <property type="protein sequence ID" value="CAE1235866.1"/>
    <property type="molecule type" value="Genomic_DNA"/>
</dbReference>
<feature type="region of interest" description="Disordered" evidence="1">
    <location>
        <begin position="248"/>
        <end position="272"/>
    </location>
</feature>
<feature type="compositionally biased region" description="Basic and acidic residues" evidence="1">
    <location>
        <begin position="316"/>
        <end position="327"/>
    </location>
</feature>
<dbReference type="PANTHER" id="PTHR21963">
    <property type="entry name" value="PF6"/>
    <property type="match status" value="1"/>
</dbReference>
<evidence type="ECO:0000313" key="3">
    <source>
        <dbReference type="EMBL" id="CAE1235866.1"/>
    </source>
</evidence>
<dbReference type="InterPro" id="IPR026173">
    <property type="entry name" value="SPAG17"/>
</dbReference>
<dbReference type="GO" id="GO:0003351">
    <property type="term" value="P:epithelial cilium movement involved in extracellular fluid movement"/>
    <property type="evidence" value="ECO:0007669"/>
    <property type="project" value="TreeGrafter"/>
</dbReference>
<feature type="compositionally biased region" description="Low complexity" evidence="1">
    <location>
        <begin position="1290"/>
        <end position="1301"/>
    </location>
</feature>
<feature type="region of interest" description="Disordered" evidence="1">
    <location>
        <begin position="1268"/>
        <end position="1336"/>
    </location>
</feature>
<dbReference type="GO" id="GO:1990716">
    <property type="term" value="C:axonemal central apparatus"/>
    <property type="evidence" value="ECO:0007669"/>
    <property type="project" value="TreeGrafter"/>
</dbReference>
<dbReference type="GO" id="GO:0005576">
    <property type="term" value="C:extracellular region"/>
    <property type="evidence" value="ECO:0007669"/>
    <property type="project" value="GOC"/>
</dbReference>
<dbReference type="Pfam" id="PF14874">
    <property type="entry name" value="PapD-like"/>
    <property type="match status" value="1"/>
</dbReference>
<organism evidence="3 4">
    <name type="scientific">Acanthosepion pharaonis</name>
    <name type="common">Pharaoh cuttlefish</name>
    <name type="synonym">Sepia pharaonis</name>
    <dbReference type="NCBI Taxonomy" id="158019"/>
    <lineage>
        <taxon>Eukaryota</taxon>
        <taxon>Metazoa</taxon>
        <taxon>Spiralia</taxon>
        <taxon>Lophotrochozoa</taxon>
        <taxon>Mollusca</taxon>
        <taxon>Cephalopoda</taxon>
        <taxon>Coleoidea</taxon>
        <taxon>Decapodiformes</taxon>
        <taxon>Sepiida</taxon>
        <taxon>Sepiina</taxon>
        <taxon>Sepiidae</taxon>
        <taxon>Acanthosepion</taxon>
    </lineage>
</organism>
<keyword evidence="4" id="KW-1185">Reference proteome</keyword>
<evidence type="ECO:0000256" key="1">
    <source>
        <dbReference type="SAM" id="MobiDB-lite"/>
    </source>
</evidence>
<evidence type="ECO:0000256" key="2">
    <source>
        <dbReference type="SAM" id="Phobius"/>
    </source>
</evidence>
<name>A0A812BH02_ACAPH</name>
<keyword evidence="2" id="KW-0812">Transmembrane</keyword>
<feature type="transmembrane region" description="Helical" evidence="2">
    <location>
        <begin position="84"/>
        <end position="104"/>
    </location>
</feature>
<feature type="region of interest" description="Disordered" evidence="1">
    <location>
        <begin position="518"/>
        <end position="553"/>
    </location>
</feature>
<gene>
    <name evidence="3" type="ORF">SPHA_19949</name>
</gene>
<feature type="compositionally biased region" description="Polar residues" evidence="1">
    <location>
        <begin position="1280"/>
        <end position="1289"/>
    </location>
</feature>
<accession>A0A812BH02</accession>
<reference evidence="3" key="1">
    <citation type="submission" date="2021-01" db="EMBL/GenBank/DDBJ databases">
        <authorList>
            <person name="Li R."/>
            <person name="Bekaert M."/>
        </authorList>
    </citation>
    <scope>NUCLEOTIDE SEQUENCE</scope>
    <source>
        <strain evidence="3">Farmed</strain>
    </source>
</reference>
<feature type="region of interest" description="Disordered" evidence="1">
    <location>
        <begin position="302"/>
        <end position="355"/>
    </location>
</feature>
<proteinExistence type="predicted"/>
<keyword evidence="2" id="KW-1133">Transmembrane helix</keyword>